<dbReference type="AlphaFoldDB" id="A0A2T0S084"/>
<feature type="region of interest" description="Disordered" evidence="4">
    <location>
        <begin position="320"/>
        <end position="509"/>
    </location>
</feature>
<dbReference type="GO" id="GO:0005509">
    <property type="term" value="F:calcium ion binding"/>
    <property type="evidence" value="ECO:0007669"/>
    <property type="project" value="InterPro"/>
</dbReference>
<comment type="function">
    <text evidence="1">Converts beta-D-mannuronic acid (M) to alpha-L-guluronic acid (G), producing a polymer with gel-forming capacity, required for the formation of the cyst coat.</text>
</comment>
<organism evidence="6 7">
    <name type="scientific">Aliiruegeria haliotis</name>
    <dbReference type="NCBI Taxonomy" id="1280846"/>
    <lineage>
        <taxon>Bacteria</taxon>
        <taxon>Pseudomonadati</taxon>
        <taxon>Pseudomonadota</taxon>
        <taxon>Alphaproteobacteria</taxon>
        <taxon>Rhodobacterales</taxon>
        <taxon>Roseobacteraceae</taxon>
        <taxon>Aliiruegeria</taxon>
    </lineage>
</organism>
<sequence>MAILHVYENLSQPGWADGSFTSIQSAIDASQGGDRIVVHAGTYSENLVIRKNDITLVAADGPANTVLKPADRSLDTLEIAGADRVSVSGFRIKGGSDDTKQAVHVHGNDGGRDMATEITLDGNVIERGAGDGLKLSKVADIVVTSNTILGGTGKESGLDMVGGVRVVISGNTFQDIGYVGISLKGGSRDVIVEGNILQDIGHVAVEIGGYTNLPNYIPGFLEAGYTYEIANVLVADNQVSNAGNAAFRVIGGQGVSFQGNSATGTNATVKIDDSGKFHDLWFSDDIAFEGNSFAATPWLIDRSAQADVGDGSVYTFLPWTDGGGGTPQPGPGAIIGTAGGDDIRGTDAPDRVFAGEGDDRVEGRDGDDALAGEGGKDEMDGGRGNDLLFGGDGDDRLFGGQGHDTLDGGAGDDRLRGNDGEDALDGGAGDDRLEGDRGADHLSGQDGADELKGGDGADRLEGGTGDDRLKGEAGADVLVGGTGDDQLEGGDGNDTLAAGSGAGTSKGGDGADTFVFTAADGNAMVELKDFSAREGDRIAIIGFGQDLDTFRDLDSNRDGQLGRHDTGVEVNGDRIIIDLARIAGGAAPEIELRGATLTEEQFVFDI</sequence>
<dbReference type="Proteomes" id="UP000239480">
    <property type="component" value="Unassembled WGS sequence"/>
</dbReference>
<dbReference type="SUPFAM" id="SSF51120">
    <property type="entry name" value="beta-Roll"/>
    <property type="match status" value="2"/>
</dbReference>
<feature type="domain" description="Right handed beta helix" evidence="5">
    <location>
        <begin position="113"/>
        <end position="274"/>
    </location>
</feature>
<dbReference type="InterPro" id="IPR050557">
    <property type="entry name" value="RTX_toxin/Mannuronan_C5-epim"/>
</dbReference>
<evidence type="ECO:0000256" key="1">
    <source>
        <dbReference type="ARBA" id="ARBA00002822"/>
    </source>
</evidence>
<dbReference type="Gene3D" id="2.150.10.10">
    <property type="entry name" value="Serralysin-like metalloprotease, C-terminal"/>
    <property type="match status" value="3"/>
</dbReference>
<dbReference type="PANTHER" id="PTHR38340">
    <property type="entry name" value="S-LAYER PROTEIN"/>
    <property type="match status" value="1"/>
</dbReference>
<dbReference type="RefSeq" id="WP_106203553.1">
    <property type="nucleotide sequence ID" value="NZ_PVTD01000001.1"/>
</dbReference>
<evidence type="ECO:0000256" key="2">
    <source>
        <dbReference type="ARBA" id="ARBA00004613"/>
    </source>
</evidence>
<evidence type="ECO:0000313" key="6">
    <source>
        <dbReference type="EMBL" id="PRY26834.1"/>
    </source>
</evidence>
<dbReference type="SUPFAM" id="SSF51126">
    <property type="entry name" value="Pectin lyase-like"/>
    <property type="match status" value="1"/>
</dbReference>
<dbReference type="Gene3D" id="2.160.20.10">
    <property type="entry name" value="Single-stranded right-handed beta-helix, Pectin lyase-like"/>
    <property type="match status" value="1"/>
</dbReference>
<keyword evidence="7" id="KW-1185">Reference proteome</keyword>
<proteinExistence type="predicted"/>
<dbReference type="SMART" id="SM00710">
    <property type="entry name" value="PbH1"/>
    <property type="match status" value="7"/>
</dbReference>
<dbReference type="EMBL" id="PVTD01000001">
    <property type="protein sequence ID" value="PRY26834.1"/>
    <property type="molecule type" value="Genomic_DNA"/>
</dbReference>
<dbReference type="PANTHER" id="PTHR38340:SF1">
    <property type="entry name" value="S-LAYER PROTEIN"/>
    <property type="match status" value="1"/>
</dbReference>
<protein>
    <submittedName>
        <fullName evidence="6">Hemolysin type calcium-binding protein</fullName>
    </submittedName>
</protein>
<dbReference type="InterPro" id="IPR001343">
    <property type="entry name" value="Hemolysn_Ca-bd"/>
</dbReference>
<evidence type="ECO:0000256" key="4">
    <source>
        <dbReference type="SAM" id="MobiDB-lite"/>
    </source>
</evidence>
<dbReference type="InterPro" id="IPR012334">
    <property type="entry name" value="Pectin_lyas_fold"/>
</dbReference>
<dbReference type="Pfam" id="PF13229">
    <property type="entry name" value="Beta_helix"/>
    <property type="match status" value="1"/>
</dbReference>
<dbReference type="PRINTS" id="PR00313">
    <property type="entry name" value="CABNDNGRPT"/>
</dbReference>
<evidence type="ECO:0000259" key="5">
    <source>
        <dbReference type="Pfam" id="PF13229"/>
    </source>
</evidence>
<dbReference type="GO" id="GO:0005576">
    <property type="term" value="C:extracellular region"/>
    <property type="evidence" value="ECO:0007669"/>
    <property type="project" value="UniProtKB-SubCell"/>
</dbReference>
<comment type="subcellular location">
    <subcellularLocation>
        <location evidence="2">Secreted</location>
    </subcellularLocation>
</comment>
<dbReference type="InterPro" id="IPR006626">
    <property type="entry name" value="PbH1"/>
</dbReference>
<feature type="compositionally biased region" description="Basic and acidic residues" evidence="4">
    <location>
        <begin position="429"/>
        <end position="440"/>
    </location>
</feature>
<evidence type="ECO:0000313" key="7">
    <source>
        <dbReference type="Proteomes" id="UP000239480"/>
    </source>
</evidence>
<dbReference type="PROSITE" id="PS00330">
    <property type="entry name" value="HEMOLYSIN_CALCIUM"/>
    <property type="match status" value="5"/>
</dbReference>
<name>A0A2T0S084_9RHOB</name>
<dbReference type="InterPro" id="IPR011049">
    <property type="entry name" value="Serralysin-like_metalloprot_C"/>
</dbReference>
<keyword evidence="3" id="KW-0964">Secreted</keyword>
<feature type="compositionally biased region" description="Gly residues" evidence="4">
    <location>
        <begin position="500"/>
        <end position="509"/>
    </location>
</feature>
<dbReference type="Pfam" id="PF00353">
    <property type="entry name" value="HemolysinCabind"/>
    <property type="match status" value="4"/>
</dbReference>
<dbReference type="InterPro" id="IPR039448">
    <property type="entry name" value="Beta_helix"/>
</dbReference>
<evidence type="ECO:0000256" key="3">
    <source>
        <dbReference type="ARBA" id="ARBA00022525"/>
    </source>
</evidence>
<dbReference type="OrthoDB" id="7863289at2"/>
<dbReference type="InterPro" id="IPR011050">
    <property type="entry name" value="Pectin_lyase_fold/virulence"/>
</dbReference>
<gene>
    <name evidence="6" type="ORF">CLV78_101936</name>
</gene>
<feature type="compositionally biased region" description="Basic and acidic residues" evidence="4">
    <location>
        <begin position="449"/>
        <end position="473"/>
    </location>
</feature>
<feature type="compositionally biased region" description="Basic and acidic residues" evidence="4">
    <location>
        <begin position="341"/>
        <end position="350"/>
    </location>
</feature>
<feature type="compositionally biased region" description="Basic and acidic residues" evidence="4">
    <location>
        <begin position="374"/>
        <end position="383"/>
    </location>
</feature>
<comment type="caution">
    <text evidence="6">The sequence shown here is derived from an EMBL/GenBank/DDBJ whole genome shotgun (WGS) entry which is preliminary data.</text>
</comment>
<feature type="compositionally biased region" description="Basic and acidic residues" evidence="4">
    <location>
        <begin position="357"/>
        <end position="367"/>
    </location>
</feature>
<accession>A0A2T0S084</accession>
<dbReference type="InterPro" id="IPR018511">
    <property type="entry name" value="Hemolysin-typ_Ca-bd_CS"/>
</dbReference>
<reference evidence="6 7" key="1">
    <citation type="submission" date="2018-03" db="EMBL/GenBank/DDBJ databases">
        <title>Genomic Encyclopedia of Archaeal and Bacterial Type Strains, Phase II (KMG-II): from individual species to whole genera.</title>
        <authorList>
            <person name="Goeker M."/>
        </authorList>
    </citation>
    <scope>NUCLEOTIDE SEQUENCE [LARGE SCALE GENOMIC DNA]</scope>
    <source>
        <strain evidence="6 7">DSM 29328</strain>
    </source>
</reference>